<keyword evidence="1" id="KW-0812">Transmembrane</keyword>
<gene>
    <name evidence="2" type="ORF">HMPREF2087_00875</name>
</gene>
<feature type="transmembrane region" description="Helical" evidence="1">
    <location>
        <begin position="7"/>
        <end position="29"/>
    </location>
</feature>
<proteinExistence type="predicted"/>
<comment type="caution">
    <text evidence="2">The sequence shown here is derived from an EMBL/GenBank/DDBJ whole genome shotgun (WGS) entry which is preliminary data.</text>
</comment>
<accession>V8CGL9</accession>
<keyword evidence="1" id="KW-0472">Membrane</keyword>
<dbReference type="OrthoDB" id="631431at2"/>
<dbReference type="EMBL" id="AZJJ01000002">
    <property type="protein sequence ID" value="ETD26494.1"/>
    <property type="molecule type" value="Genomic_DNA"/>
</dbReference>
<reference evidence="2 3" key="1">
    <citation type="submission" date="2013-10" db="EMBL/GenBank/DDBJ databases">
        <title>The Genome Sequence of Helicobacter canis NCTC 12740.</title>
        <authorList>
            <consortium name="The Broad Institute Genomics Platform"/>
            <person name="Earl A."/>
            <person name="Fox J.G."/>
            <person name="Shen Z."/>
            <person name="Young S.K."/>
            <person name="Zeng Q."/>
            <person name="Gargeya S."/>
            <person name="Fitzgerald M."/>
            <person name="Abouelleil A."/>
            <person name="Alvarado L."/>
            <person name="Chapman S.B."/>
            <person name="Gainer-Dewar J."/>
            <person name="Goldberg J."/>
            <person name="Griggs A."/>
            <person name="Gujja S."/>
            <person name="Hansen M."/>
            <person name="Howarth C."/>
            <person name="Imamovic A."/>
            <person name="Ireland A."/>
            <person name="Larimer J."/>
            <person name="McCowan C."/>
            <person name="Murphy C."/>
            <person name="Pearson M."/>
            <person name="Poon T.W."/>
            <person name="Priest M."/>
            <person name="Roberts A."/>
            <person name="Saif S."/>
            <person name="Shea T."/>
            <person name="Sykes S."/>
            <person name="Wortman J."/>
            <person name="Nusbaum C."/>
            <person name="Birren B."/>
        </authorList>
    </citation>
    <scope>NUCLEOTIDE SEQUENCE [LARGE SCALE GENOMIC DNA]</scope>
    <source>
        <strain evidence="2 3">NCTC 12740</strain>
    </source>
</reference>
<name>V8CGL9_9HELI</name>
<sequence length="351" mass="40339">MRRKVWLFFISVVGTMVGYFGALVLGVHYQLPLLKNAEVWLKDVYAMKDRLNSEPTELRRVLIFGGSNVLFGFNGAMIEANTNVRFINYGTHAGLPINYQVDKILRTARSGDIVFYSPVFSAFFATEPYEDYWYIQNMMSWDKEYGKLITKKHRALAYLYNDPMRIFQNLAKILVRSLLKAKEPATPKANATPTKAWSKDGLQILPCAQEFYGYSYKSLSPNGDFCSQYTTSSFAPNEHYIYDGAKVSAFFIQEFGRLRDFAKAHGITLFLLYPVSMESALFSIKDSKTQSKITQLESSLKAQGIYFANSWEDAHFERKYFYDTGYHLNKYGVELHTIAFIKLLRSLGLDR</sequence>
<dbReference type="PATRIC" id="fig|1357399.3.peg.922"/>
<dbReference type="STRING" id="1357399.HMPREF2087_00875"/>
<dbReference type="HOGENOM" id="CLU_070296_0_0_7"/>
<evidence type="ECO:0000313" key="2">
    <source>
        <dbReference type="EMBL" id="ETD26494.1"/>
    </source>
</evidence>
<keyword evidence="3" id="KW-1185">Reference proteome</keyword>
<dbReference type="Proteomes" id="UP000018688">
    <property type="component" value="Unassembled WGS sequence"/>
</dbReference>
<evidence type="ECO:0000256" key="1">
    <source>
        <dbReference type="SAM" id="Phobius"/>
    </source>
</evidence>
<dbReference type="AlphaFoldDB" id="V8CGL9"/>
<dbReference type="RefSeq" id="WP_023929820.1">
    <property type="nucleotide sequence ID" value="NZ_KI669458.1"/>
</dbReference>
<evidence type="ECO:0000313" key="3">
    <source>
        <dbReference type="Proteomes" id="UP000018688"/>
    </source>
</evidence>
<organism evidence="2 3">
    <name type="scientific">Helicobacter canis NCTC 12740</name>
    <dbReference type="NCBI Taxonomy" id="1357399"/>
    <lineage>
        <taxon>Bacteria</taxon>
        <taxon>Pseudomonadati</taxon>
        <taxon>Campylobacterota</taxon>
        <taxon>Epsilonproteobacteria</taxon>
        <taxon>Campylobacterales</taxon>
        <taxon>Helicobacteraceae</taxon>
        <taxon>Helicobacter</taxon>
    </lineage>
</organism>
<keyword evidence="1" id="KW-1133">Transmembrane helix</keyword>
<protein>
    <submittedName>
        <fullName evidence="2">Uncharacterized protein</fullName>
    </submittedName>
</protein>